<dbReference type="EMBL" id="MRTF01000001">
    <property type="protein sequence ID" value="OME96446.1"/>
    <property type="molecule type" value="Genomic_DNA"/>
</dbReference>
<dbReference type="PANTHER" id="PTHR43377">
    <property type="entry name" value="BILIVERDIN REDUCTASE A"/>
    <property type="match status" value="1"/>
</dbReference>
<dbReference type="GO" id="GO:0000166">
    <property type="term" value="F:nucleotide binding"/>
    <property type="evidence" value="ECO:0007669"/>
    <property type="project" value="InterPro"/>
</dbReference>
<name>A0A1R1B8K3_PAELA</name>
<dbReference type="SUPFAM" id="SSF55347">
    <property type="entry name" value="Glyceraldehyde-3-phosphate dehydrogenase-like, C-terminal domain"/>
    <property type="match status" value="1"/>
</dbReference>
<reference evidence="4 5" key="1">
    <citation type="submission" date="2016-11" db="EMBL/GenBank/DDBJ databases">
        <title>Paenibacillus species isolates.</title>
        <authorList>
            <person name="Beno S.M."/>
        </authorList>
    </citation>
    <scope>NUCLEOTIDE SEQUENCE [LARGE SCALE GENOMIC DNA]</scope>
    <source>
        <strain evidence="4 5">FSL F4-0100</strain>
    </source>
</reference>
<feature type="domain" description="Gfo/Idh/MocA-like oxidoreductase C-terminal" evidence="3">
    <location>
        <begin position="142"/>
        <end position="348"/>
    </location>
</feature>
<dbReference type="SUPFAM" id="SSF51735">
    <property type="entry name" value="NAD(P)-binding Rossmann-fold domains"/>
    <property type="match status" value="1"/>
</dbReference>
<gene>
    <name evidence="4" type="ORF">BK123_02350</name>
</gene>
<dbReference type="InterPro" id="IPR051450">
    <property type="entry name" value="Gfo/Idh/MocA_Oxidoreductases"/>
</dbReference>
<evidence type="ECO:0000259" key="3">
    <source>
        <dbReference type="Pfam" id="PF02894"/>
    </source>
</evidence>
<dbReference type="Pfam" id="PF02894">
    <property type="entry name" value="GFO_IDH_MocA_C"/>
    <property type="match status" value="1"/>
</dbReference>
<organism evidence="4 5">
    <name type="scientific">Paenibacillus lautus</name>
    <name type="common">Bacillus lautus</name>
    <dbReference type="NCBI Taxonomy" id="1401"/>
    <lineage>
        <taxon>Bacteria</taxon>
        <taxon>Bacillati</taxon>
        <taxon>Bacillota</taxon>
        <taxon>Bacilli</taxon>
        <taxon>Bacillales</taxon>
        <taxon>Paenibacillaceae</taxon>
        <taxon>Paenibacillus</taxon>
    </lineage>
</organism>
<evidence type="ECO:0000313" key="4">
    <source>
        <dbReference type="EMBL" id="OME96446.1"/>
    </source>
</evidence>
<protein>
    <submittedName>
        <fullName evidence="4">Oxidoreductase</fullName>
    </submittedName>
</protein>
<sequence>MTIKAILIGAGVRGANVYAPYARNHPDQLQFVAVAEPDPIRRSSFAMQYHIPDDQIYEDWRDVLQKPRFADAVWICTQDRMHYDVAMLALRQGYHVLLEKPISPSPLECLELEETARKSNRLLTICHVLRYTPFWSGIHRIIERGDIGRVVDIQLRENIGYAHMAHSYVRGNWNNTASASPMILAKSCHDLDLISWLMGQDCVRLTSFGSLFHFTKDQAPEGATERCSSGCPHLKDCCYVDLRYYMGEGRRRAKHFSDDLSDAMIRRQLPNTPYGRCVYHCDNDVVDHQNVNMQFQNGATASFSLSAFTHDSSRTVQISGTRGEIRGNMARQEFTVYSFVDGGSTEIRVEDEGREGTDSMLNEFCEQVNCFTGSSLTSASASIQSHMMAFAAEESRLNEGQCIELGKLITNYREEASIFRNSNENGVNRYCTV</sequence>
<feature type="domain" description="Gfo/Idh/MocA-like oxidoreductase N-terminal" evidence="2">
    <location>
        <begin position="4"/>
        <end position="125"/>
    </location>
</feature>
<dbReference type="STRING" id="1401.BK123_02350"/>
<dbReference type="Gene3D" id="3.40.50.720">
    <property type="entry name" value="NAD(P)-binding Rossmann-like Domain"/>
    <property type="match status" value="1"/>
</dbReference>
<proteinExistence type="inferred from homology"/>
<dbReference type="Gene3D" id="3.30.360.10">
    <property type="entry name" value="Dihydrodipicolinate Reductase, domain 2"/>
    <property type="match status" value="1"/>
</dbReference>
<dbReference type="AlphaFoldDB" id="A0A1R1B8K3"/>
<evidence type="ECO:0000256" key="1">
    <source>
        <dbReference type="ARBA" id="ARBA00010928"/>
    </source>
</evidence>
<dbReference type="Pfam" id="PF01408">
    <property type="entry name" value="GFO_IDH_MocA"/>
    <property type="match status" value="1"/>
</dbReference>
<comment type="caution">
    <text evidence="4">The sequence shown here is derived from an EMBL/GenBank/DDBJ whole genome shotgun (WGS) entry which is preliminary data.</text>
</comment>
<evidence type="ECO:0000313" key="5">
    <source>
        <dbReference type="Proteomes" id="UP000187074"/>
    </source>
</evidence>
<comment type="similarity">
    <text evidence="1">Belongs to the Gfo/Idh/MocA family.</text>
</comment>
<accession>A0A1R1B8K3</accession>
<dbReference type="InterPro" id="IPR036291">
    <property type="entry name" value="NAD(P)-bd_dom_sf"/>
</dbReference>
<dbReference type="Proteomes" id="UP000187074">
    <property type="component" value="Unassembled WGS sequence"/>
</dbReference>
<evidence type="ECO:0000259" key="2">
    <source>
        <dbReference type="Pfam" id="PF01408"/>
    </source>
</evidence>
<dbReference type="PANTHER" id="PTHR43377:SF2">
    <property type="entry name" value="BINDING ROSSMANN FOLD OXIDOREDUCTASE, PUTATIVE (AFU_ORTHOLOGUE AFUA_4G00560)-RELATED"/>
    <property type="match status" value="1"/>
</dbReference>
<dbReference type="InterPro" id="IPR000683">
    <property type="entry name" value="Gfo/Idh/MocA-like_OxRdtase_N"/>
</dbReference>
<dbReference type="InterPro" id="IPR004104">
    <property type="entry name" value="Gfo/Idh/MocA-like_OxRdtase_C"/>
</dbReference>